<reference evidence="5" key="2">
    <citation type="submission" date="2025-08" db="UniProtKB">
        <authorList>
            <consortium name="RefSeq"/>
        </authorList>
    </citation>
    <scope>IDENTIFICATION</scope>
    <source>
        <tissue evidence="5">Whole sample</tissue>
    </source>
</reference>
<sequence>MSRQNILVFVEGSLVKPLVQKILEDITCSGQDKNSADASFFIIIVAEDKVRCQSSSAWMDIHNGLMDHLDKIQCTTSTGDDSTADQIHEAVDSLPFTGNIIDVYIQTSVLYSLRSEHSYQLFGALRRLKDWHNAVINFIDSETTKQSDEVQHIKRLLTTSHQERKDLSTGKISTVVWRGKLSIIDKTINRGFILPGFTISQHISRQPHRHLTNWNEKILGRMLEVLDEVYVPSIPLFYFSGSVLHLSLHEKHPQSEAIMELILNMDQQSGYLCRMACYPDEKEIPTIGEKYLNTSSWKDSIINDITLVQEPEEELLKPNDFLFFLLTKPPSSNTNNAAHNYCLHALRSPAEICGNLTKLLLRKSMIDRGKSPPRLTEDPLEGLPILNTSVLSVIGETLQDQIRKSVESSEGDNTLVSKTLDSVKSALADMQGKLLEEVKHKLPLYSETCERETSTDEGNFMDVYSETTPFCPSELQMDPSEWPEKKYLLYHESQRKSISRLRSTDSLVLSSPLQSQEEPPPTLDIKHCLKLFQSDGSAVTQNLSPVRKRNTSRSQGKLLRTASLGKTGLHWPDSLDQKAPDIYYNKDKKTEKVEDQCTRLCQRYISKETYSSYSSPIFMVNKNSKELAKCVEEMLPKALKGSPRKALKEQSKGLQTVGVRSSPRKRSVPVTEGQKVPGQSPTKKARQQGLRALASESQRRQSLSSLEVKKLQQMNSSRRKSLTAVQTVEKDSAGQRESRSERHKRKLEEIVTDVILKHGVSAEDPIFKSCVQKLFKVTKIFVMDLPNSQNLRAEMRNIAEGQVKQVVDLEKRKHKK</sequence>
<dbReference type="GeneID" id="111114027"/>
<protein>
    <submittedName>
        <fullName evidence="5">Mdm2-binding protein-like</fullName>
    </submittedName>
</protein>
<feature type="domain" description="DM2" evidence="2">
    <location>
        <begin position="81"/>
        <end position="202"/>
    </location>
</feature>
<dbReference type="GO" id="GO:0031396">
    <property type="term" value="P:regulation of protein ubiquitination"/>
    <property type="evidence" value="ECO:0007669"/>
    <property type="project" value="InterPro"/>
</dbReference>
<dbReference type="GO" id="GO:0007089">
    <property type="term" value="P:traversing start control point of mitotic cell cycle"/>
    <property type="evidence" value="ECO:0007669"/>
    <property type="project" value="TreeGrafter"/>
</dbReference>
<evidence type="ECO:0000259" key="3">
    <source>
        <dbReference type="Pfam" id="PF14920"/>
    </source>
</evidence>
<feature type="region of interest" description="Disordered" evidence="1">
    <location>
        <begin position="638"/>
        <end position="744"/>
    </location>
</feature>
<accession>A0A8B8BXB9</accession>
<feature type="compositionally biased region" description="Basic and acidic residues" evidence="1">
    <location>
        <begin position="728"/>
        <end position="740"/>
    </location>
</feature>
<feature type="domain" description="MDN2-binding protein C-terminal" evidence="3">
    <location>
        <begin position="646"/>
        <end position="807"/>
    </location>
</feature>
<dbReference type="AlphaFoldDB" id="A0A8B8BXB9"/>
<dbReference type="PANTHER" id="PTHR14382">
    <property type="entry name" value="MDM2-BINDING PROTEIN"/>
    <property type="match status" value="1"/>
</dbReference>
<dbReference type="KEGG" id="cvn:111114027"/>
<dbReference type="InterPro" id="IPR029418">
    <property type="entry name" value="MTBP_C"/>
</dbReference>
<dbReference type="GO" id="GO:0000776">
    <property type="term" value="C:kinetochore"/>
    <property type="evidence" value="ECO:0007669"/>
    <property type="project" value="TreeGrafter"/>
</dbReference>
<keyword evidence="4" id="KW-1185">Reference proteome</keyword>
<evidence type="ECO:0000313" key="4">
    <source>
        <dbReference type="Proteomes" id="UP000694844"/>
    </source>
</evidence>
<dbReference type="Pfam" id="PF14920">
    <property type="entry name" value="MTBP_C"/>
    <property type="match status" value="1"/>
</dbReference>
<name>A0A8B8BXB9_CRAVI</name>
<evidence type="ECO:0000256" key="1">
    <source>
        <dbReference type="SAM" id="MobiDB-lite"/>
    </source>
</evidence>
<proteinExistence type="predicted"/>
<evidence type="ECO:0000259" key="2">
    <source>
        <dbReference type="Pfam" id="PF14918"/>
    </source>
</evidence>
<dbReference type="GO" id="GO:0034501">
    <property type="term" value="P:protein localization to kinetochore"/>
    <property type="evidence" value="ECO:0007669"/>
    <property type="project" value="TreeGrafter"/>
</dbReference>
<dbReference type="InterPro" id="IPR039061">
    <property type="entry name" value="MTBP"/>
</dbReference>
<reference evidence="4" key="1">
    <citation type="submission" date="2024-06" db="UniProtKB">
        <authorList>
            <consortium name="RefSeq"/>
        </authorList>
    </citation>
    <scope>NUCLEOTIDE SEQUENCE [LARGE SCALE GENOMIC DNA]</scope>
</reference>
<dbReference type="InterPro" id="IPR029421">
    <property type="entry name" value="MTBP_N"/>
</dbReference>
<dbReference type="OrthoDB" id="8633268at2759"/>
<dbReference type="RefSeq" id="XP_022308027.1">
    <property type="nucleotide sequence ID" value="XM_022452319.1"/>
</dbReference>
<dbReference type="PANTHER" id="PTHR14382:SF1">
    <property type="entry name" value="MDM2-BINDING PROTEIN"/>
    <property type="match status" value="1"/>
</dbReference>
<dbReference type="Pfam" id="PF14918">
    <property type="entry name" value="MTBP_N"/>
    <property type="match status" value="1"/>
</dbReference>
<evidence type="ECO:0000313" key="5">
    <source>
        <dbReference type="RefSeq" id="XP_022308027.1"/>
    </source>
</evidence>
<dbReference type="Proteomes" id="UP000694844">
    <property type="component" value="Chromosome 1"/>
</dbReference>
<organism evidence="4 5">
    <name type="scientific">Crassostrea virginica</name>
    <name type="common">Eastern oyster</name>
    <dbReference type="NCBI Taxonomy" id="6565"/>
    <lineage>
        <taxon>Eukaryota</taxon>
        <taxon>Metazoa</taxon>
        <taxon>Spiralia</taxon>
        <taxon>Lophotrochozoa</taxon>
        <taxon>Mollusca</taxon>
        <taxon>Bivalvia</taxon>
        <taxon>Autobranchia</taxon>
        <taxon>Pteriomorphia</taxon>
        <taxon>Ostreida</taxon>
        <taxon>Ostreoidea</taxon>
        <taxon>Ostreidae</taxon>
        <taxon>Crassostrea</taxon>
    </lineage>
</organism>
<gene>
    <name evidence="5" type="primary">LOC111114027</name>
</gene>